<dbReference type="SUPFAM" id="SSF55781">
    <property type="entry name" value="GAF domain-like"/>
    <property type="match status" value="2"/>
</dbReference>
<name>A0A4V1Z1D0_9ACTN</name>
<dbReference type="GO" id="GO:0016791">
    <property type="term" value="F:phosphatase activity"/>
    <property type="evidence" value="ECO:0007669"/>
    <property type="project" value="TreeGrafter"/>
</dbReference>
<keyword evidence="1" id="KW-0378">Hydrolase</keyword>
<dbReference type="InterPro" id="IPR036890">
    <property type="entry name" value="HATPase_C_sf"/>
</dbReference>
<gene>
    <name evidence="3" type="ORF">ETU37_17065</name>
</gene>
<feature type="domain" description="PAS" evidence="2">
    <location>
        <begin position="162"/>
        <end position="193"/>
    </location>
</feature>
<dbReference type="InterPro" id="IPR003018">
    <property type="entry name" value="GAF"/>
</dbReference>
<dbReference type="Gene3D" id="3.60.40.10">
    <property type="entry name" value="PPM-type phosphatase domain"/>
    <property type="match status" value="1"/>
</dbReference>
<dbReference type="CDD" id="cd00130">
    <property type="entry name" value="PAS"/>
    <property type="match status" value="1"/>
</dbReference>
<dbReference type="Pfam" id="PF13581">
    <property type="entry name" value="HATPase_c_2"/>
    <property type="match status" value="1"/>
</dbReference>
<dbReference type="RefSeq" id="WP_129988560.1">
    <property type="nucleotide sequence ID" value="NZ_SDPU01000030.1"/>
</dbReference>
<sequence>MPSTARESIRGFPSDERSVPEARWFVRRELEAWGAADLADRAILVTSELVTNAVLHAGTTVEVRLLFDDSRLRLEVQDLHPSRTLAPTVARAVDDAEHGRGLMITGAVSSSWGVAYTDTAKRVWVEFDRAPLPGPAPAELAGLTEVAGVAEVDGAGGVLVAVVELTASGLVRGWNDDAARLLGWTATDVVGESWRELVDGTGSGPDGPSETEHWQGELGLRTKRGGVRPVYAAQHVVLGRDGSVLLLVPAEQRGLLQRAAAPASAAASDPVGLRDEALTQLGLDDYLDLAVERCRDVVGADATYLLLARDFDTELEIVAVSGLDARLRGLRTDRDARGTLNRSDPRLPLVELDLAEGEVPLLEGTRCRSLLVVPVVVEGRVVGALGAGLAHPAGPDDGQAALLVRAAASLAMATDRARLRAANLERRHWLGLIDEAGVLLAGSLDQEMTMALAGQVVVPQLASWCAIHLRDERGHLALAQVWHEDELQVGLLREVLEVTEAEKLQSSREEALRGPLQTLPLTVRGREIGWLTLGRPDAAPLTGEILQVAESLARRAAMAIDNARAHGELQASGQALQRSLLPPSIEVPPGIDVGVVYEPAGESATAGGDFYDLFPLGDGRWCWVVGDVCGTGAEAAAVTGLARHTIRALALAGFPTGVTLERLNSAILDEGERARFLTLVCGVIEPVRDGRARLDLVVAGHPPPFLVRDGRVEQVGRPQSLLGVEERVAYAEDHLELRRGDLLVAVTDGVLERRDGTRMLGEEGVMEAELVAAAGWPAQAVADRVLRLVLDFVPGAHRDDMAILALRVPDGS</sequence>
<protein>
    <submittedName>
        <fullName evidence="3">GAF domain-containing protein</fullName>
    </submittedName>
</protein>
<dbReference type="InterPro" id="IPR035965">
    <property type="entry name" value="PAS-like_dom_sf"/>
</dbReference>
<dbReference type="PROSITE" id="PS50112">
    <property type="entry name" value="PAS"/>
    <property type="match status" value="1"/>
</dbReference>
<dbReference type="SMART" id="SM00331">
    <property type="entry name" value="PP2C_SIG"/>
    <property type="match status" value="1"/>
</dbReference>
<dbReference type="PANTHER" id="PTHR43156:SF2">
    <property type="entry name" value="STAGE II SPORULATION PROTEIN E"/>
    <property type="match status" value="1"/>
</dbReference>
<dbReference type="SUPFAM" id="SSF55874">
    <property type="entry name" value="ATPase domain of HSP90 chaperone/DNA topoisomerase II/histidine kinase"/>
    <property type="match status" value="1"/>
</dbReference>
<dbReference type="InterPro" id="IPR001932">
    <property type="entry name" value="PPM-type_phosphatase-like_dom"/>
</dbReference>
<dbReference type="InterPro" id="IPR036457">
    <property type="entry name" value="PPM-type-like_dom_sf"/>
</dbReference>
<reference evidence="3 4" key="1">
    <citation type="submission" date="2019-01" db="EMBL/GenBank/DDBJ databases">
        <title>Nocardioides guangzhouensis sp. nov., an actinobacterium isolated from soil.</title>
        <authorList>
            <person name="Fu Y."/>
            <person name="Cai Y."/>
            <person name="Lin Z."/>
            <person name="Chen P."/>
        </authorList>
    </citation>
    <scope>NUCLEOTIDE SEQUENCE [LARGE SCALE GENOMIC DNA]</scope>
    <source>
        <strain evidence="3 4">NBRC 105384</strain>
    </source>
</reference>
<accession>A0A4V1Z1D0</accession>
<dbReference type="OrthoDB" id="319881at2"/>
<dbReference type="Pfam" id="PF07228">
    <property type="entry name" value="SpoIIE"/>
    <property type="match status" value="1"/>
</dbReference>
<keyword evidence="4" id="KW-1185">Reference proteome</keyword>
<evidence type="ECO:0000313" key="4">
    <source>
        <dbReference type="Proteomes" id="UP000291189"/>
    </source>
</evidence>
<evidence type="ECO:0000259" key="2">
    <source>
        <dbReference type="PROSITE" id="PS50112"/>
    </source>
</evidence>
<dbReference type="InterPro" id="IPR000014">
    <property type="entry name" value="PAS"/>
</dbReference>
<dbReference type="InterPro" id="IPR052016">
    <property type="entry name" value="Bact_Sigma-Reg"/>
</dbReference>
<organism evidence="3 4">
    <name type="scientific">Nocardioides iriomotensis</name>
    <dbReference type="NCBI Taxonomy" id="715784"/>
    <lineage>
        <taxon>Bacteria</taxon>
        <taxon>Bacillati</taxon>
        <taxon>Actinomycetota</taxon>
        <taxon>Actinomycetes</taxon>
        <taxon>Propionibacteriales</taxon>
        <taxon>Nocardioidaceae</taxon>
        <taxon>Nocardioides</taxon>
    </lineage>
</organism>
<evidence type="ECO:0000256" key="1">
    <source>
        <dbReference type="ARBA" id="ARBA00022801"/>
    </source>
</evidence>
<evidence type="ECO:0000313" key="3">
    <source>
        <dbReference type="EMBL" id="RYU10476.1"/>
    </source>
</evidence>
<dbReference type="CDD" id="cd16936">
    <property type="entry name" value="HATPase_RsbW-like"/>
    <property type="match status" value="1"/>
</dbReference>
<dbReference type="InterPro" id="IPR003594">
    <property type="entry name" value="HATPase_dom"/>
</dbReference>
<proteinExistence type="predicted"/>
<dbReference type="Gene3D" id="3.30.450.40">
    <property type="match status" value="2"/>
</dbReference>
<dbReference type="Pfam" id="PF01590">
    <property type="entry name" value="GAF"/>
    <property type="match status" value="1"/>
</dbReference>
<dbReference type="EMBL" id="SDPU01000030">
    <property type="protein sequence ID" value="RYU10476.1"/>
    <property type="molecule type" value="Genomic_DNA"/>
</dbReference>
<dbReference type="Gene3D" id="3.30.450.20">
    <property type="entry name" value="PAS domain"/>
    <property type="match status" value="1"/>
</dbReference>
<comment type="caution">
    <text evidence="3">The sequence shown here is derived from an EMBL/GenBank/DDBJ whole genome shotgun (WGS) entry which is preliminary data.</text>
</comment>
<dbReference type="AlphaFoldDB" id="A0A4V1Z1D0"/>
<dbReference type="SUPFAM" id="SSF81606">
    <property type="entry name" value="PP2C-like"/>
    <property type="match status" value="1"/>
</dbReference>
<dbReference type="PANTHER" id="PTHR43156">
    <property type="entry name" value="STAGE II SPORULATION PROTEIN E-RELATED"/>
    <property type="match status" value="1"/>
</dbReference>
<dbReference type="Gene3D" id="3.30.565.10">
    <property type="entry name" value="Histidine kinase-like ATPase, C-terminal domain"/>
    <property type="match status" value="1"/>
</dbReference>
<dbReference type="Proteomes" id="UP000291189">
    <property type="component" value="Unassembled WGS sequence"/>
</dbReference>
<dbReference type="SUPFAM" id="SSF55785">
    <property type="entry name" value="PYP-like sensor domain (PAS domain)"/>
    <property type="match status" value="1"/>
</dbReference>
<dbReference type="InterPro" id="IPR029016">
    <property type="entry name" value="GAF-like_dom_sf"/>
</dbReference>